<dbReference type="PANTHER" id="PTHR11070:SF45">
    <property type="entry name" value="DNA 3'-5' HELICASE"/>
    <property type="match status" value="1"/>
</dbReference>
<dbReference type="Gene3D" id="3.40.50.300">
    <property type="entry name" value="P-loop containing nucleotide triphosphate hydrolases"/>
    <property type="match status" value="3"/>
</dbReference>
<evidence type="ECO:0000256" key="1">
    <source>
        <dbReference type="ARBA" id="ARBA00022741"/>
    </source>
</evidence>
<dbReference type="RefSeq" id="WP_342371999.1">
    <property type="nucleotide sequence ID" value="NZ_CP115965.1"/>
</dbReference>
<evidence type="ECO:0000313" key="7">
    <source>
        <dbReference type="EMBL" id="WZW97692.1"/>
    </source>
</evidence>
<dbReference type="Pfam" id="PF13245">
    <property type="entry name" value="AAA_19"/>
    <property type="match status" value="1"/>
</dbReference>
<keyword evidence="4 5" id="KW-0067">ATP-binding</keyword>
<dbReference type="InterPro" id="IPR027417">
    <property type="entry name" value="P-loop_NTPase"/>
</dbReference>
<keyword evidence="8" id="KW-1185">Reference proteome</keyword>
<dbReference type="EMBL" id="CP115965">
    <property type="protein sequence ID" value="WZW97692.1"/>
    <property type="molecule type" value="Genomic_DNA"/>
</dbReference>
<keyword evidence="3 5" id="KW-0347">Helicase</keyword>
<keyword evidence="2 5" id="KW-0378">Hydrolase</keyword>
<evidence type="ECO:0000256" key="3">
    <source>
        <dbReference type="ARBA" id="ARBA00022806"/>
    </source>
</evidence>
<proteinExistence type="predicted"/>
<dbReference type="InterPro" id="IPR000212">
    <property type="entry name" value="DNA_helicase_UvrD/REP"/>
</dbReference>
<gene>
    <name evidence="7" type="ORF">PCC79_12385</name>
</gene>
<reference evidence="7 8" key="1">
    <citation type="journal article" date="2023" name="Environ Microbiome">
        <title>A coral-associated actinobacterium mitigates coral bleaching under heat stress.</title>
        <authorList>
            <person name="Li J."/>
            <person name="Zou Y."/>
            <person name="Li Q."/>
            <person name="Zhang J."/>
            <person name="Bourne D.G."/>
            <person name="Lyu Y."/>
            <person name="Liu C."/>
            <person name="Zhang S."/>
        </authorList>
    </citation>
    <scope>NUCLEOTIDE SEQUENCE [LARGE SCALE GENOMIC DNA]</scope>
    <source>
        <strain evidence="7 8">SCSIO 13291</strain>
    </source>
</reference>
<evidence type="ECO:0000256" key="2">
    <source>
        <dbReference type="ARBA" id="ARBA00022801"/>
    </source>
</evidence>
<dbReference type="PANTHER" id="PTHR11070">
    <property type="entry name" value="UVRD / RECB / PCRA DNA HELICASE FAMILY MEMBER"/>
    <property type="match status" value="1"/>
</dbReference>
<dbReference type="Proteomes" id="UP001434337">
    <property type="component" value="Chromosome"/>
</dbReference>
<protein>
    <submittedName>
        <fullName evidence="7">AAA family ATPase</fullName>
    </submittedName>
</protein>
<evidence type="ECO:0000313" key="8">
    <source>
        <dbReference type="Proteomes" id="UP001434337"/>
    </source>
</evidence>
<evidence type="ECO:0000256" key="5">
    <source>
        <dbReference type="PROSITE-ProRule" id="PRU00560"/>
    </source>
</evidence>
<feature type="domain" description="UvrD-like helicase ATP-binding" evidence="6">
    <location>
        <begin position="199"/>
        <end position="584"/>
    </location>
</feature>
<feature type="binding site" evidence="5">
    <location>
        <begin position="220"/>
        <end position="227"/>
    </location>
    <ligand>
        <name>ATP</name>
        <dbReference type="ChEBI" id="CHEBI:30616"/>
    </ligand>
</feature>
<sequence length="739" mass="79384">MNDAELLARELATEQAHVDAVHARLEEATLSARSAARTGRAIYTSDRQSWMREEDGTAMFERDAFAFQAARRLATLDAEHEGLVFGRLDLDETGDSTGSDGREVRYIGRIGVRDEEYEPLVIDWRARAAEPFYRATATNPMDVVRRRVLRCRNEQVIGIEDDLLDTDANRDGLPIIGEGALMASLSRARGTRMRDIVATIQAEQDEAIRADHAGVTIISGGPGTGKTVVALHRAAYLLYSHRRRFERGGILVVGPGPVFMNYIERVLPSLGEDSVTLRAIGDVASDALGGLTAEVVDDAPTAFVKGSLRMVSVLRNLVNLPLVDPGADGLSLRVTVKGNVLKLDEGQLARLRANILAHQKVNLARDAAERALTAALAGQVPADLDLEPEAVDDLIASSAPFQMFLNAWWPALSPTDVLRRLGDPGVVERVAGGLLDADEQALLVASRAADRPWTVADTALLDELAALLGPVPVEEEVDPTLFLLEGAEVSELVTTEPGRAEAAESLTDDAHETYAHVLVDESQDITPMQWRMLRRRGSQASWTVVGDLAQSSWPDLDEVGRAVRDLIGRAPHREFRLSVNYRSPAEVFALAARVVKAHHPTADLPHAVRSTGVEPALLSAGEPELVGAVADAVARLTGEVGGTVGVIVPPSRLAALGQGVGAKLDDAVTPEARSRVLFVSPLEAKGLEYDGVVVVAPDEIVAESPGGIRVLYVALTRPTQRLVTLDVGGPGAWRADLPD</sequence>
<dbReference type="SUPFAM" id="SSF52540">
    <property type="entry name" value="P-loop containing nucleoside triphosphate hydrolases"/>
    <property type="match status" value="1"/>
</dbReference>
<dbReference type="InterPro" id="IPR014016">
    <property type="entry name" value="UvrD-like_ATP-bd"/>
</dbReference>
<keyword evidence="1 5" id="KW-0547">Nucleotide-binding</keyword>
<name>A0ABZ3C5Z5_9ACTN</name>
<organism evidence="7 8">
    <name type="scientific">Propioniciclava soli</name>
    <dbReference type="NCBI Taxonomy" id="2775081"/>
    <lineage>
        <taxon>Bacteria</taxon>
        <taxon>Bacillati</taxon>
        <taxon>Actinomycetota</taxon>
        <taxon>Actinomycetes</taxon>
        <taxon>Propionibacteriales</taxon>
        <taxon>Propionibacteriaceae</taxon>
        <taxon>Propioniciclava</taxon>
    </lineage>
</organism>
<accession>A0ABZ3C5Z5</accession>
<evidence type="ECO:0000259" key="6">
    <source>
        <dbReference type="PROSITE" id="PS51198"/>
    </source>
</evidence>
<evidence type="ECO:0000256" key="4">
    <source>
        <dbReference type="ARBA" id="ARBA00022840"/>
    </source>
</evidence>
<dbReference type="PROSITE" id="PS51198">
    <property type="entry name" value="UVRD_HELICASE_ATP_BIND"/>
    <property type="match status" value="1"/>
</dbReference>